<keyword evidence="1" id="KW-0732">Signal</keyword>
<dbReference type="OrthoDB" id="427138at2759"/>
<evidence type="ECO:0000256" key="1">
    <source>
        <dbReference type="SAM" id="SignalP"/>
    </source>
</evidence>
<feature type="signal peptide" evidence="1">
    <location>
        <begin position="1"/>
        <end position="27"/>
    </location>
</feature>
<comment type="caution">
    <text evidence="2">The sequence shown here is derived from an EMBL/GenBank/DDBJ whole genome shotgun (WGS) entry which is preliminary data.</text>
</comment>
<feature type="chain" id="PRO_5040504053" evidence="1">
    <location>
        <begin position="28"/>
        <end position="409"/>
    </location>
</feature>
<dbReference type="Proteomes" id="UP001153069">
    <property type="component" value="Unassembled WGS sequence"/>
</dbReference>
<name>A0A9N8F0U6_9STRA</name>
<evidence type="ECO:0000313" key="2">
    <source>
        <dbReference type="EMBL" id="CAB9531607.1"/>
    </source>
</evidence>
<dbReference type="AlphaFoldDB" id="A0A9N8F0U6"/>
<accession>A0A9N8F0U6</accession>
<keyword evidence="3" id="KW-1185">Reference proteome</keyword>
<gene>
    <name evidence="2" type="ORF">SEMRO_3728_G350670.1</name>
</gene>
<sequence length="409" mass="45304">MRLPTCVYATTLACVLILTIHCQLVAGSSGTPFFRPRHNGFWRSNEASFGRRSQGGAYPGARPLSLRSQAYIDKIAAKEMPGYSGVDNVIERFPPRGGEDSDTFVKVVGIATDILVQCGRVVLPPIVALTKMIVGFYQALPKDAIMAQVGLVYCFAGGYYPTLFSSLAAAQQFGWDVMVEAIQDLTDEAINVIHALEEVQTSKYGFDDDRAANSFRRNTAVVMATVDPQKVNQAAGALYTTWVGVSSVLEKEYARVITLSLTMARYIERLAQFILAPPARMCVAADYHRWIPVVIGWGCKAAAMNVAWRIQRVMSAATSAITGGLMFARACARMLSKRGVKMFGLIQEDDEATFFDEVIGFMVAGLGFYTQFEAQYRNGFSFKVPYPFNLVTWPFDLAEKWIQWQITKE</sequence>
<proteinExistence type="predicted"/>
<organism evidence="2 3">
    <name type="scientific">Seminavis robusta</name>
    <dbReference type="NCBI Taxonomy" id="568900"/>
    <lineage>
        <taxon>Eukaryota</taxon>
        <taxon>Sar</taxon>
        <taxon>Stramenopiles</taxon>
        <taxon>Ochrophyta</taxon>
        <taxon>Bacillariophyta</taxon>
        <taxon>Bacillariophyceae</taxon>
        <taxon>Bacillariophycidae</taxon>
        <taxon>Naviculales</taxon>
        <taxon>Naviculaceae</taxon>
        <taxon>Seminavis</taxon>
    </lineage>
</organism>
<reference evidence="2" key="1">
    <citation type="submission" date="2020-06" db="EMBL/GenBank/DDBJ databases">
        <authorList>
            <consortium name="Plant Systems Biology data submission"/>
        </authorList>
    </citation>
    <scope>NUCLEOTIDE SEQUENCE</scope>
    <source>
        <strain evidence="2">D6</strain>
    </source>
</reference>
<dbReference type="EMBL" id="CAICTM010003726">
    <property type="protein sequence ID" value="CAB9531607.1"/>
    <property type="molecule type" value="Genomic_DNA"/>
</dbReference>
<protein>
    <submittedName>
        <fullName evidence="2">Uncharacterized protein</fullName>
    </submittedName>
</protein>
<evidence type="ECO:0000313" key="3">
    <source>
        <dbReference type="Proteomes" id="UP001153069"/>
    </source>
</evidence>